<dbReference type="Proteomes" id="UP001055712">
    <property type="component" value="Unassembled WGS sequence"/>
</dbReference>
<name>A0A9D4TQT5_CHLVU</name>
<protein>
    <recommendedName>
        <fullName evidence="3">IMS import disulfide relay-system CHCH-CHCH-like Cx9C domain-containing protein</fullName>
    </recommendedName>
</protein>
<proteinExistence type="predicted"/>
<reference evidence="1" key="1">
    <citation type="journal article" date="2019" name="Plant J.">
        <title>Chlorella vulgaris genome assembly and annotation reveals the molecular basis for metabolic acclimation to high light conditions.</title>
        <authorList>
            <person name="Cecchin M."/>
            <person name="Marcolungo L."/>
            <person name="Rossato M."/>
            <person name="Girolomoni L."/>
            <person name="Cosentino E."/>
            <person name="Cuine S."/>
            <person name="Li-Beisson Y."/>
            <person name="Delledonne M."/>
            <person name="Ballottari M."/>
        </authorList>
    </citation>
    <scope>NUCLEOTIDE SEQUENCE</scope>
    <source>
        <strain evidence="1">211/11P</strain>
    </source>
</reference>
<accession>A0A9D4TQT5</accession>
<sequence>MSRGKPQDRVTSAFSEGLRSCSKEVQHYGLCLKATLPEVEKGICEREFQQLKACWVKACRASLARK</sequence>
<dbReference type="InterPro" id="IPR034595">
    <property type="entry name" value="NDUFAF8"/>
</dbReference>
<dbReference type="PANTHER" id="PTHR34561">
    <property type="entry name" value="NADH DEHYDROGENASE [UBIQUINONE] 1 ALPHA SUBCOMPLEX ASSEMBLY FACTOR 8"/>
    <property type="match status" value="1"/>
</dbReference>
<dbReference type="PANTHER" id="PTHR34561:SF1">
    <property type="entry name" value="NADH DEHYDROGENASE [UBIQUINONE] 1 ALPHA SUBCOMPLEX ASSEMBLY FACTOR 8"/>
    <property type="match status" value="1"/>
</dbReference>
<dbReference type="GO" id="GO:0032981">
    <property type="term" value="P:mitochondrial respiratory chain complex I assembly"/>
    <property type="evidence" value="ECO:0007669"/>
    <property type="project" value="InterPro"/>
</dbReference>
<evidence type="ECO:0000313" key="2">
    <source>
        <dbReference type="Proteomes" id="UP001055712"/>
    </source>
</evidence>
<evidence type="ECO:0000313" key="1">
    <source>
        <dbReference type="EMBL" id="KAI3431830.1"/>
    </source>
</evidence>
<dbReference type="OrthoDB" id="3821113at2759"/>
<keyword evidence="2" id="KW-1185">Reference proteome</keyword>
<comment type="caution">
    <text evidence="1">The sequence shown here is derived from an EMBL/GenBank/DDBJ whole genome shotgun (WGS) entry which is preliminary data.</text>
</comment>
<dbReference type="AlphaFoldDB" id="A0A9D4TQT5"/>
<gene>
    <name evidence="1" type="ORF">D9Q98_010583</name>
</gene>
<reference evidence="1" key="2">
    <citation type="submission" date="2020-11" db="EMBL/GenBank/DDBJ databases">
        <authorList>
            <person name="Cecchin M."/>
            <person name="Marcolungo L."/>
            <person name="Rossato M."/>
            <person name="Girolomoni L."/>
            <person name="Cosentino E."/>
            <person name="Cuine S."/>
            <person name="Li-Beisson Y."/>
            <person name="Delledonne M."/>
            <person name="Ballottari M."/>
        </authorList>
    </citation>
    <scope>NUCLEOTIDE SEQUENCE</scope>
    <source>
        <strain evidence="1">211/11P</strain>
        <tissue evidence="1">Whole cell</tissue>
    </source>
</reference>
<dbReference type="EMBL" id="SIDB01000006">
    <property type="protein sequence ID" value="KAI3431830.1"/>
    <property type="molecule type" value="Genomic_DNA"/>
</dbReference>
<evidence type="ECO:0008006" key="3">
    <source>
        <dbReference type="Google" id="ProtNLM"/>
    </source>
</evidence>
<dbReference type="GO" id="GO:0005739">
    <property type="term" value="C:mitochondrion"/>
    <property type="evidence" value="ECO:0007669"/>
    <property type="project" value="InterPro"/>
</dbReference>
<organism evidence="1 2">
    <name type="scientific">Chlorella vulgaris</name>
    <name type="common">Green alga</name>
    <dbReference type="NCBI Taxonomy" id="3077"/>
    <lineage>
        <taxon>Eukaryota</taxon>
        <taxon>Viridiplantae</taxon>
        <taxon>Chlorophyta</taxon>
        <taxon>core chlorophytes</taxon>
        <taxon>Trebouxiophyceae</taxon>
        <taxon>Chlorellales</taxon>
        <taxon>Chlorellaceae</taxon>
        <taxon>Chlorella clade</taxon>
        <taxon>Chlorella</taxon>
    </lineage>
</organism>